<reference evidence="2" key="1">
    <citation type="submission" date="2010-08" db="EMBL/GenBank/DDBJ databases">
        <authorList>
            <consortium name="Caenorhabditis japonica Sequencing Consortium"/>
            <person name="Wilson R.K."/>
        </authorList>
    </citation>
    <scope>NUCLEOTIDE SEQUENCE [LARGE SCALE GENOMIC DNA]</scope>
    <source>
        <strain evidence="2">DF5081</strain>
    </source>
</reference>
<proteinExistence type="predicted"/>
<protein>
    <submittedName>
        <fullName evidence="1">Uncharacterized protein</fullName>
    </submittedName>
</protein>
<sequence length="79" mass="9235">MSRINNLSAVNGDNILVPVEHNEENLAQKKMEFDKEDESVFLASTEELMFGWNLKREKRKEKDIRKIVATVDYIRKLAP</sequence>
<accession>A0A8R1ENR0</accession>
<organism evidence="1 2">
    <name type="scientific">Caenorhabditis japonica</name>
    <dbReference type="NCBI Taxonomy" id="281687"/>
    <lineage>
        <taxon>Eukaryota</taxon>
        <taxon>Metazoa</taxon>
        <taxon>Ecdysozoa</taxon>
        <taxon>Nematoda</taxon>
        <taxon>Chromadorea</taxon>
        <taxon>Rhabditida</taxon>
        <taxon>Rhabditina</taxon>
        <taxon>Rhabditomorpha</taxon>
        <taxon>Rhabditoidea</taxon>
        <taxon>Rhabditidae</taxon>
        <taxon>Peloderinae</taxon>
        <taxon>Caenorhabditis</taxon>
    </lineage>
</organism>
<evidence type="ECO:0000313" key="2">
    <source>
        <dbReference type="Proteomes" id="UP000005237"/>
    </source>
</evidence>
<name>A0A8R1ENR0_CAEJA</name>
<reference evidence="1" key="2">
    <citation type="submission" date="2022-06" db="UniProtKB">
        <authorList>
            <consortium name="EnsemblMetazoa"/>
        </authorList>
    </citation>
    <scope>IDENTIFICATION</scope>
    <source>
        <strain evidence="1">DF5081</strain>
    </source>
</reference>
<dbReference type="Proteomes" id="UP000005237">
    <property type="component" value="Unassembled WGS sequence"/>
</dbReference>
<evidence type="ECO:0000313" key="1">
    <source>
        <dbReference type="EnsemblMetazoa" id="CJA37381.1"/>
    </source>
</evidence>
<dbReference type="EnsemblMetazoa" id="CJA37381.1">
    <property type="protein sequence ID" value="CJA37381.1"/>
    <property type="gene ID" value="WBGene00213228"/>
</dbReference>
<keyword evidence="2" id="KW-1185">Reference proteome</keyword>
<dbReference type="AlphaFoldDB" id="A0A8R1ENR0"/>